<keyword evidence="1" id="KW-0812">Transmembrane</keyword>
<dbReference type="AlphaFoldDB" id="A0AAN9ZHV5"/>
<comment type="caution">
    <text evidence="3">The sequence shown here is derived from an EMBL/GenBank/DDBJ whole genome shotgun (WGS) entry which is preliminary data.</text>
</comment>
<sequence>MFCFWGSLRALILWYLLCSLAEVSSALQCETKSIFGTVLNCADDSDSPFCCERDSGIVYCCDLDDYVKLNSWKLVVYIGIGIVIVIVIGCVACCCCCPCCMLYKRRHRGTVYGRVQQPSAVVTVQTNSPAPPIVPAQGNVHMPNTMPMPMPMPMPMAQAGAVPMQAHMAPYPAYPGPTGDLSGQHSMPPPPYSAVTNEGYAKQAPYNPSFYNN</sequence>
<gene>
    <name evidence="3" type="ORF">R5R35_009318</name>
</gene>
<keyword evidence="1" id="KW-1133">Transmembrane helix</keyword>
<evidence type="ECO:0000313" key="4">
    <source>
        <dbReference type="Proteomes" id="UP001378592"/>
    </source>
</evidence>
<dbReference type="EMBL" id="JAZDUA010000011">
    <property type="protein sequence ID" value="KAK7873630.1"/>
    <property type="molecule type" value="Genomic_DNA"/>
</dbReference>
<keyword evidence="1" id="KW-0472">Membrane</keyword>
<feature type="signal peptide" evidence="2">
    <location>
        <begin position="1"/>
        <end position="26"/>
    </location>
</feature>
<accession>A0AAN9ZHV5</accession>
<keyword evidence="4" id="KW-1185">Reference proteome</keyword>
<keyword evidence="2" id="KW-0732">Signal</keyword>
<feature type="transmembrane region" description="Helical" evidence="1">
    <location>
        <begin position="74"/>
        <end position="103"/>
    </location>
</feature>
<reference evidence="3 4" key="1">
    <citation type="submission" date="2024-03" db="EMBL/GenBank/DDBJ databases">
        <title>The genome assembly and annotation of the cricket Gryllus longicercus Weissman &amp; Gray.</title>
        <authorList>
            <person name="Szrajer S."/>
            <person name="Gray D."/>
            <person name="Ylla G."/>
        </authorList>
    </citation>
    <scope>NUCLEOTIDE SEQUENCE [LARGE SCALE GENOMIC DNA]</scope>
    <source>
        <strain evidence="3">DAG 2021-001</strain>
        <tissue evidence="3">Whole body minus gut</tissue>
    </source>
</reference>
<proteinExistence type="predicted"/>
<evidence type="ECO:0000313" key="3">
    <source>
        <dbReference type="EMBL" id="KAK7873630.1"/>
    </source>
</evidence>
<evidence type="ECO:0000256" key="1">
    <source>
        <dbReference type="SAM" id="Phobius"/>
    </source>
</evidence>
<organism evidence="3 4">
    <name type="scientific">Gryllus longicercus</name>
    <dbReference type="NCBI Taxonomy" id="2509291"/>
    <lineage>
        <taxon>Eukaryota</taxon>
        <taxon>Metazoa</taxon>
        <taxon>Ecdysozoa</taxon>
        <taxon>Arthropoda</taxon>
        <taxon>Hexapoda</taxon>
        <taxon>Insecta</taxon>
        <taxon>Pterygota</taxon>
        <taxon>Neoptera</taxon>
        <taxon>Polyneoptera</taxon>
        <taxon>Orthoptera</taxon>
        <taxon>Ensifera</taxon>
        <taxon>Gryllidea</taxon>
        <taxon>Grylloidea</taxon>
        <taxon>Gryllidae</taxon>
        <taxon>Gryllinae</taxon>
        <taxon>Gryllus</taxon>
    </lineage>
</organism>
<evidence type="ECO:0008006" key="5">
    <source>
        <dbReference type="Google" id="ProtNLM"/>
    </source>
</evidence>
<dbReference type="Proteomes" id="UP001378592">
    <property type="component" value="Unassembled WGS sequence"/>
</dbReference>
<name>A0AAN9ZHV5_9ORTH</name>
<feature type="chain" id="PRO_5042962815" description="Protein shisa-5-like" evidence="2">
    <location>
        <begin position="27"/>
        <end position="213"/>
    </location>
</feature>
<evidence type="ECO:0000256" key="2">
    <source>
        <dbReference type="SAM" id="SignalP"/>
    </source>
</evidence>
<protein>
    <recommendedName>
        <fullName evidence="5">Protein shisa-5-like</fullName>
    </recommendedName>
</protein>